<reference evidence="1" key="2">
    <citation type="submission" date="2023-06" db="EMBL/GenBank/DDBJ databases">
        <authorList>
            <person name="Kobayashi Y."/>
            <person name="Kayamori A."/>
            <person name="Aoki K."/>
            <person name="Shiwa Y."/>
            <person name="Fujita N."/>
            <person name="Sugita T."/>
            <person name="Iwasaki W."/>
            <person name="Tanaka N."/>
            <person name="Takashima M."/>
        </authorList>
    </citation>
    <scope>NUCLEOTIDE SEQUENCE</scope>
    <source>
        <strain evidence="1">HIS016</strain>
    </source>
</reference>
<dbReference type="EMBL" id="BTCM01000001">
    <property type="protein sequence ID" value="GMK54005.1"/>
    <property type="molecule type" value="Genomic_DNA"/>
</dbReference>
<reference evidence="1" key="1">
    <citation type="journal article" date="2023" name="BMC Genomics">
        <title>Chromosome-level genome assemblies of Cutaneotrichosporon spp. (Trichosporonales, Basidiomycota) reveal imbalanced evolution between nucleotide sequences and chromosome synteny.</title>
        <authorList>
            <person name="Kobayashi Y."/>
            <person name="Kayamori A."/>
            <person name="Aoki K."/>
            <person name="Shiwa Y."/>
            <person name="Matsutani M."/>
            <person name="Fujita N."/>
            <person name="Sugita T."/>
            <person name="Iwasaki W."/>
            <person name="Tanaka N."/>
            <person name="Takashima M."/>
        </authorList>
    </citation>
    <scope>NUCLEOTIDE SEQUENCE</scope>
    <source>
        <strain evidence="1">HIS016</strain>
    </source>
</reference>
<dbReference type="AlphaFoldDB" id="A0AAD3Y833"/>
<protein>
    <submittedName>
        <fullName evidence="1">Uncharacterized protein</fullName>
    </submittedName>
</protein>
<evidence type="ECO:0000313" key="1">
    <source>
        <dbReference type="EMBL" id="GMK54005.1"/>
    </source>
</evidence>
<keyword evidence="2" id="KW-1185">Reference proteome</keyword>
<comment type="caution">
    <text evidence="1">The sequence shown here is derived from an EMBL/GenBank/DDBJ whole genome shotgun (WGS) entry which is preliminary data.</text>
</comment>
<name>A0AAD3Y833_9TREE</name>
<sequence length="78" mass="9424">MALRMTRAATTSIRLLRRSRVTEGSPQRTLDERRTQYRRILASRRILNRRRYTLHHHRSHIALTAAPAQPFLLRWRHN</sequence>
<evidence type="ECO:0000313" key="2">
    <source>
        <dbReference type="Proteomes" id="UP001222932"/>
    </source>
</evidence>
<gene>
    <name evidence="1" type="ORF">CspeluHIS016_0105910</name>
</gene>
<organism evidence="1 2">
    <name type="scientific">Cutaneotrichosporon spelunceum</name>
    <dbReference type="NCBI Taxonomy" id="1672016"/>
    <lineage>
        <taxon>Eukaryota</taxon>
        <taxon>Fungi</taxon>
        <taxon>Dikarya</taxon>
        <taxon>Basidiomycota</taxon>
        <taxon>Agaricomycotina</taxon>
        <taxon>Tremellomycetes</taxon>
        <taxon>Trichosporonales</taxon>
        <taxon>Trichosporonaceae</taxon>
        <taxon>Cutaneotrichosporon</taxon>
    </lineage>
</organism>
<accession>A0AAD3Y833</accession>
<dbReference type="Proteomes" id="UP001222932">
    <property type="component" value="Unassembled WGS sequence"/>
</dbReference>
<proteinExistence type="predicted"/>